<evidence type="ECO:0000313" key="4">
    <source>
        <dbReference type="EMBL" id="KEI66511.1"/>
    </source>
</evidence>
<dbReference type="GO" id="GO:0005829">
    <property type="term" value="C:cytosol"/>
    <property type="evidence" value="ECO:0007669"/>
    <property type="project" value="TreeGrafter"/>
</dbReference>
<protein>
    <recommendedName>
        <fullName evidence="2">dTDP-4-dehydrorhamnose reductase</fullName>
        <ecNumber evidence="2">1.1.1.133</ecNumber>
    </recommendedName>
</protein>
<dbReference type="InterPro" id="IPR029903">
    <property type="entry name" value="RmlD-like-bd"/>
</dbReference>
<dbReference type="PANTHER" id="PTHR10491:SF4">
    <property type="entry name" value="METHIONINE ADENOSYLTRANSFERASE 2 SUBUNIT BETA"/>
    <property type="match status" value="1"/>
</dbReference>
<dbReference type="Proteomes" id="UP000027395">
    <property type="component" value="Chromosome"/>
</dbReference>
<feature type="domain" description="RmlD-like substrate binding" evidence="3">
    <location>
        <begin position="2"/>
        <end position="289"/>
    </location>
</feature>
<dbReference type="GO" id="GO:0019305">
    <property type="term" value="P:dTDP-rhamnose biosynthetic process"/>
    <property type="evidence" value="ECO:0007669"/>
    <property type="project" value="UniProtKB-UniPathway"/>
</dbReference>
<evidence type="ECO:0000313" key="5">
    <source>
        <dbReference type="Proteomes" id="UP000027395"/>
    </source>
</evidence>
<evidence type="ECO:0000256" key="2">
    <source>
        <dbReference type="RuleBase" id="RU364082"/>
    </source>
</evidence>
<gene>
    <name evidence="4" type="primary">rfbD</name>
    <name evidence="4" type="ORF">A19Y_1467</name>
</gene>
<reference evidence="4 5" key="1">
    <citation type="journal article" date="2014" name="Appl. Environ. Microbiol.">
        <title>Elucidation of insertion elements encoded on plasmids and in vitro construction of shuttle vectors from the toxic cyanobacterium Planktothrix.</title>
        <authorList>
            <person name="Christiansen G."/>
            <person name="Goesmann A."/>
            <person name="Kurmayer R."/>
        </authorList>
    </citation>
    <scope>NUCLEOTIDE SEQUENCE [LARGE SCALE GENOMIC DNA]</scope>
    <source>
        <strain evidence="4 5">NIVA-CYA 126/8</strain>
    </source>
</reference>
<comment type="similarity">
    <text evidence="1 2">Belongs to the dTDP-4-dehydrorhamnose reductase family.</text>
</comment>
<proteinExistence type="inferred from homology"/>
<dbReference type="InterPro" id="IPR036291">
    <property type="entry name" value="NAD(P)-bd_dom_sf"/>
</dbReference>
<dbReference type="Gene3D" id="3.40.50.720">
    <property type="entry name" value="NAD(P)-binding Rossmann-like Domain"/>
    <property type="match status" value="1"/>
</dbReference>
<dbReference type="CDD" id="cd05254">
    <property type="entry name" value="dTDP_HR_like_SDR_e"/>
    <property type="match status" value="1"/>
</dbReference>
<organism evidence="4 5">
    <name type="scientific">Planktothrix agardhii (strain NIVA-CYA 126/8)</name>
    <dbReference type="NCBI Taxonomy" id="388467"/>
    <lineage>
        <taxon>Bacteria</taxon>
        <taxon>Bacillati</taxon>
        <taxon>Cyanobacteriota</taxon>
        <taxon>Cyanophyceae</taxon>
        <taxon>Oscillatoriophycideae</taxon>
        <taxon>Oscillatoriales</taxon>
        <taxon>Microcoleaceae</taxon>
        <taxon>Planktothrix</taxon>
    </lineage>
</organism>
<dbReference type="eggNOG" id="COG1091">
    <property type="taxonomic scope" value="Bacteria"/>
</dbReference>
<comment type="function">
    <text evidence="2">Catalyzes the reduction of dTDP-6-deoxy-L-lyxo-4-hexulose to yield dTDP-L-rhamnose.</text>
</comment>
<dbReference type="UniPathway" id="UPA00124"/>
<dbReference type="RefSeq" id="WP_042153247.1">
    <property type="nucleotide sequence ID" value="NZ_CM002803.1"/>
</dbReference>
<evidence type="ECO:0000259" key="3">
    <source>
        <dbReference type="Pfam" id="PF04321"/>
    </source>
</evidence>
<dbReference type="GO" id="GO:0008831">
    <property type="term" value="F:dTDP-4-dehydrorhamnose reductase activity"/>
    <property type="evidence" value="ECO:0007669"/>
    <property type="project" value="UniProtKB-EC"/>
</dbReference>
<dbReference type="HOGENOM" id="CLU_045518_1_2_3"/>
<keyword evidence="2" id="KW-0521">NADP</keyword>
<comment type="pathway">
    <text evidence="2">Carbohydrate biosynthesis; dTDP-L-rhamnose biosynthesis.</text>
</comment>
<dbReference type="NCBIfam" id="TIGR01214">
    <property type="entry name" value="rmlD"/>
    <property type="match status" value="1"/>
</dbReference>
<dbReference type="PANTHER" id="PTHR10491">
    <property type="entry name" value="DTDP-4-DEHYDRORHAMNOSE REDUCTASE"/>
    <property type="match status" value="1"/>
</dbReference>
<dbReference type="STRING" id="388467.A19Y_1467"/>
<keyword evidence="5" id="KW-1185">Reference proteome</keyword>
<evidence type="ECO:0000256" key="1">
    <source>
        <dbReference type="ARBA" id="ARBA00010944"/>
    </source>
</evidence>
<dbReference type="InterPro" id="IPR005913">
    <property type="entry name" value="dTDP_dehydrorham_reduct"/>
</dbReference>
<dbReference type="Gene3D" id="3.90.25.10">
    <property type="entry name" value="UDP-galactose 4-epimerase, domain 1"/>
    <property type="match status" value="1"/>
</dbReference>
<keyword evidence="2 4" id="KW-0560">Oxidoreductase</keyword>
<name>A0A073CEE9_PLAA1</name>
<dbReference type="AlphaFoldDB" id="A0A073CEE9"/>
<accession>A0A073CEE9</accession>
<dbReference type="EMBL" id="CM002803">
    <property type="protein sequence ID" value="KEI66511.1"/>
    <property type="molecule type" value="Genomic_DNA"/>
</dbReference>
<dbReference type="FunFam" id="3.40.50.720:FF:000159">
    <property type="entry name" value="dTDP-4-dehydrorhamnose reductase"/>
    <property type="match status" value="1"/>
</dbReference>
<dbReference type="Pfam" id="PF04321">
    <property type="entry name" value="RmlD_sub_bind"/>
    <property type="match status" value="1"/>
</dbReference>
<dbReference type="EC" id="1.1.1.133" evidence="2"/>
<dbReference type="PATRIC" id="fig|388467.6.peg.1404"/>
<dbReference type="SUPFAM" id="SSF51735">
    <property type="entry name" value="NAD(P)-binding Rossmann-fold domains"/>
    <property type="match status" value="1"/>
</dbReference>
<sequence>MKPILLIGKDGQLGQELQPFLTSMGSLVSVGRDTLDLSQTQEIESLIEEIKPEWVINAAAYTAVDKAESEPELALTINGIAPGILAKTCQKLDATLIHISTDYVFDGTQSHPYLETDPTHPLGVYGESKLAGEMAIQSSQAKFAILRTAWVYGVGGTGNFVKTMLRLGKEREEIRVVSDQVGSPTWTGDLAQSIVQLMPLLNDQNYGIYHCTNSGVTSWYDFAIAIFEEAKLLGFSLKIERVIPITTAEYPTPASRPAYSVLSGKKLANLLGNHTPQWRQGLRKMLQELKP</sequence>